<dbReference type="CDD" id="cd04506">
    <property type="entry name" value="SGNH_hydrolase_YpmR_like"/>
    <property type="match status" value="1"/>
</dbReference>
<keyword evidence="4" id="KW-1185">Reference proteome</keyword>
<dbReference type="RefSeq" id="WP_160548647.1">
    <property type="nucleotide sequence ID" value="NZ_JBHLUU010000113.1"/>
</dbReference>
<dbReference type="InterPro" id="IPR036514">
    <property type="entry name" value="SGNH_hydro_sf"/>
</dbReference>
<dbReference type="InterPro" id="IPR051532">
    <property type="entry name" value="Ester_Hydrolysis_Enzymes"/>
</dbReference>
<sequence length="258" mass="29323">MNKTYVTVVSFLSIGAFLLLLLGFSWTIHNQMSKQESMVREQTQVEEIVNEKQGKTIVALGDSLTRGTGDEEGKGYIGYLVEELEEKTDEKLTLHNYGVKGYRSEQLLTQVKGETIQNQIRHADVILMTIGGNDLFQGGQTLVSPKQDEISVIKDRYVKNLKETIDIIKSLNEDAVIFLVGLYNPFIDLEEAVTTTAIVRDWNYSTNQLLDQYPNSVFVPTFDLFQLKVNDYLFSDKFHPNSKGYHLIAERVASLITW</sequence>
<dbReference type="Gene3D" id="3.40.50.1110">
    <property type="entry name" value="SGNH hydrolase"/>
    <property type="match status" value="1"/>
</dbReference>
<reference evidence="3 4" key="1">
    <citation type="submission" date="2024-09" db="EMBL/GenBank/DDBJ databases">
        <authorList>
            <person name="Sun Q."/>
            <person name="Mori K."/>
        </authorList>
    </citation>
    <scope>NUCLEOTIDE SEQUENCE [LARGE SCALE GENOMIC DNA]</scope>
    <source>
        <strain evidence="3 4">CGMCC 1.9126</strain>
    </source>
</reference>
<evidence type="ECO:0000313" key="4">
    <source>
        <dbReference type="Proteomes" id="UP001589738"/>
    </source>
</evidence>
<dbReference type="PANTHER" id="PTHR30383">
    <property type="entry name" value="THIOESTERASE 1/PROTEASE 1/LYSOPHOSPHOLIPASE L1"/>
    <property type="match status" value="1"/>
</dbReference>
<keyword evidence="1" id="KW-1133">Transmembrane helix</keyword>
<keyword evidence="1" id="KW-0812">Transmembrane</keyword>
<protein>
    <submittedName>
        <fullName evidence="3">SGNH/GDSL hydrolase family protein</fullName>
    </submittedName>
</protein>
<dbReference type="PANTHER" id="PTHR30383:SF27">
    <property type="entry name" value="SPORE GERMINATION LIPASE LIPC"/>
    <property type="match status" value="1"/>
</dbReference>
<evidence type="ECO:0000313" key="3">
    <source>
        <dbReference type="EMBL" id="MFC0476864.1"/>
    </source>
</evidence>
<feature type="transmembrane region" description="Helical" evidence="1">
    <location>
        <begin position="6"/>
        <end position="28"/>
    </location>
</feature>
<proteinExistence type="predicted"/>
<dbReference type="Proteomes" id="UP001589738">
    <property type="component" value="Unassembled WGS sequence"/>
</dbReference>
<evidence type="ECO:0000259" key="2">
    <source>
        <dbReference type="Pfam" id="PF13472"/>
    </source>
</evidence>
<dbReference type="Pfam" id="PF13472">
    <property type="entry name" value="Lipase_GDSL_2"/>
    <property type="match status" value="1"/>
</dbReference>
<keyword evidence="3" id="KW-0378">Hydrolase</keyword>
<keyword evidence="1" id="KW-0472">Membrane</keyword>
<feature type="domain" description="SGNH hydrolase-type esterase" evidence="2">
    <location>
        <begin position="59"/>
        <end position="246"/>
    </location>
</feature>
<name>A0ABV6KUB5_9BACI</name>
<organism evidence="3 4">
    <name type="scientific">Robertmurraya beringensis</name>
    <dbReference type="NCBI Taxonomy" id="641660"/>
    <lineage>
        <taxon>Bacteria</taxon>
        <taxon>Bacillati</taxon>
        <taxon>Bacillota</taxon>
        <taxon>Bacilli</taxon>
        <taxon>Bacillales</taxon>
        <taxon>Bacillaceae</taxon>
        <taxon>Robertmurraya</taxon>
    </lineage>
</organism>
<dbReference type="InterPro" id="IPR013830">
    <property type="entry name" value="SGNH_hydro"/>
</dbReference>
<comment type="caution">
    <text evidence="3">The sequence shown here is derived from an EMBL/GenBank/DDBJ whole genome shotgun (WGS) entry which is preliminary data.</text>
</comment>
<dbReference type="EMBL" id="JBHLUU010000113">
    <property type="protein sequence ID" value="MFC0476864.1"/>
    <property type="molecule type" value="Genomic_DNA"/>
</dbReference>
<evidence type="ECO:0000256" key="1">
    <source>
        <dbReference type="SAM" id="Phobius"/>
    </source>
</evidence>
<dbReference type="GO" id="GO:0016787">
    <property type="term" value="F:hydrolase activity"/>
    <property type="evidence" value="ECO:0007669"/>
    <property type="project" value="UniProtKB-KW"/>
</dbReference>
<dbReference type="SUPFAM" id="SSF52266">
    <property type="entry name" value="SGNH hydrolase"/>
    <property type="match status" value="1"/>
</dbReference>
<gene>
    <name evidence="3" type="ORF">ACFFHF_16805</name>
</gene>
<accession>A0ABV6KUB5</accession>